<dbReference type="Proteomes" id="UP000034350">
    <property type="component" value="Unassembled WGS sequence"/>
</dbReference>
<evidence type="ECO:0000313" key="3">
    <source>
        <dbReference type="Proteomes" id="UP000034350"/>
    </source>
</evidence>
<dbReference type="VEuPathDB" id="MicrosporidiaDB:AAJ76_2500053467"/>
<feature type="chain" id="PRO_5002529688" evidence="1">
    <location>
        <begin position="23"/>
        <end position="273"/>
    </location>
</feature>
<feature type="signal peptide" evidence="1">
    <location>
        <begin position="1"/>
        <end position="22"/>
    </location>
</feature>
<keyword evidence="1" id="KW-0732">Signal</keyword>
<evidence type="ECO:0000256" key="1">
    <source>
        <dbReference type="SAM" id="SignalP"/>
    </source>
</evidence>
<keyword evidence="3" id="KW-1185">Reference proteome</keyword>
<protein>
    <submittedName>
        <fullName evidence="2">Uncharacterized protein</fullName>
    </submittedName>
</protein>
<name>A0A0F9WCX4_9MICR</name>
<dbReference type="EMBL" id="JPQZ01000025">
    <property type="protein sequence ID" value="KKO75311.1"/>
    <property type="molecule type" value="Genomic_DNA"/>
</dbReference>
<organism evidence="2 3">
    <name type="scientific">Vairimorpha ceranae</name>
    <dbReference type="NCBI Taxonomy" id="40302"/>
    <lineage>
        <taxon>Eukaryota</taxon>
        <taxon>Fungi</taxon>
        <taxon>Fungi incertae sedis</taxon>
        <taxon>Microsporidia</taxon>
        <taxon>Nosematidae</taxon>
        <taxon>Vairimorpha</taxon>
    </lineage>
</organism>
<dbReference type="RefSeq" id="XP_024331053.1">
    <property type="nucleotide sequence ID" value="XM_024474810.1"/>
</dbReference>
<reference evidence="2 3" key="1">
    <citation type="journal article" date="2015" name="Environ. Microbiol.">
        <title>Genome analyses suggest the presence of polyploidy and recent human-driven expansions in eight global populations of the honeybee pathogen Nosema ceranae.</title>
        <authorList>
            <person name="Pelin A."/>
            <person name="Selman M."/>
            <person name="Aris-Brosou S."/>
            <person name="Farinelli L."/>
            <person name="Corradi N."/>
        </authorList>
    </citation>
    <scope>NUCLEOTIDE SEQUENCE [LARGE SCALE GENOMIC DNA]</scope>
    <source>
        <strain evidence="2 3">PA08 1199</strain>
    </source>
</reference>
<evidence type="ECO:0000313" key="2">
    <source>
        <dbReference type="EMBL" id="KKO75311.1"/>
    </source>
</evidence>
<dbReference type="GeneID" id="36319738"/>
<gene>
    <name evidence="2" type="ORF">AAJ76_2500053467</name>
</gene>
<comment type="caution">
    <text evidence="2">The sequence shown here is derived from an EMBL/GenBank/DDBJ whole genome shotgun (WGS) entry which is preliminary data.</text>
</comment>
<dbReference type="VEuPathDB" id="MicrosporidiaDB:G9O61_00g009500"/>
<proteinExistence type="predicted"/>
<dbReference type="VEuPathDB" id="MicrosporidiaDB:NCER_101523"/>
<dbReference type="AlphaFoldDB" id="A0A0F9WCX4"/>
<sequence length="273" mass="32230">MEFKKIFCSTNILVLFFGFKLAMETREVSELSRSDNPYLSNVNKIKEIEELYYQDAEKKGLKRIFFSVMLRFLKLLANVEKTEWDQKTDKYCRFKKISDLEEIQLLKEQNFEFSKMLEGLSSSLFGDNPNVKFFFEKTKLFNFISEEDFSGENKGCPDWNELRACDQYYRSREDDKNNICEKGDESGEANKNDKVNEFVALYKLSISEALLLKKYYQLWSLANKEILCNDEVSIHDFLILRKYIGITSNNAKYSFFSLILIKLFELIESKGFL</sequence>
<accession>A0A0F9WCX4</accession>